<reference evidence="2" key="1">
    <citation type="submission" date="2020-05" db="EMBL/GenBank/DDBJ databases">
        <authorList>
            <person name="Chiriac C."/>
            <person name="Salcher M."/>
            <person name="Ghai R."/>
            <person name="Kavagutti S V."/>
        </authorList>
    </citation>
    <scope>NUCLEOTIDE SEQUENCE</scope>
</reference>
<feature type="compositionally biased region" description="Basic and acidic residues" evidence="1">
    <location>
        <begin position="46"/>
        <end position="55"/>
    </location>
</feature>
<accession>A0A6J6BY70</accession>
<feature type="region of interest" description="Disordered" evidence="1">
    <location>
        <begin position="1"/>
        <end position="20"/>
    </location>
</feature>
<evidence type="ECO:0000313" key="2">
    <source>
        <dbReference type="EMBL" id="CAB4543866.1"/>
    </source>
</evidence>
<evidence type="ECO:0000256" key="1">
    <source>
        <dbReference type="SAM" id="MobiDB-lite"/>
    </source>
</evidence>
<dbReference type="AlphaFoldDB" id="A0A6J6BY70"/>
<dbReference type="EMBL" id="CAEZSJ010000119">
    <property type="protein sequence ID" value="CAB4543866.1"/>
    <property type="molecule type" value="Genomic_DNA"/>
</dbReference>
<protein>
    <submittedName>
        <fullName evidence="2">Unannotated protein</fullName>
    </submittedName>
</protein>
<gene>
    <name evidence="2" type="ORF">UFOPK1425_00706</name>
</gene>
<organism evidence="2">
    <name type="scientific">freshwater metagenome</name>
    <dbReference type="NCBI Taxonomy" id="449393"/>
    <lineage>
        <taxon>unclassified sequences</taxon>
        <taxon>metagenomes</taxon>
        <taxon>ecological metagenomes</taxon>
    </lineage>
</organism>
<proteinExistence type="predicted"/>
<feature type="compositionally biased region" description="Basic residues" evidence="1">
    <location>
        <begin position="10"/>
        <end position="20"/>
    </location>
</feature>
<name>A0A6J6BY70_9ZZZZ</name>
<sequence>MPSVTNNPRRTIRATQKKRMSYPVTKTLVGKNFARSSVLSGQPKVENGHKPEENQVSRTSGSWTYPAGGVSSGPHTTTSPFGP</sequence>
<feature type="compositionally biased region" description="Polar residues" evidence="1">
    <location>
        <begin position="73"/>
        <end position="83"/>
    </location>
</feature>
<feature type="region of interest" description="Disordered" evidence="1">
    <location>
        <begin position="37"/>
        <end position="83"/>
    </location>
</feature>